<feature type="domain" description="Toprim" evidence="8">
    <location>
        <begin position="265"/>
        <end position="355"/>
    </location>
</feature>
<evidence type="ECO:0000256" key="1">
    <source>
        <dbReference type="ARBA" id="ARBA00022478"/>
    </source>
</evidence>
<dbReference type="GO" id="GO:0003677">
    <property type="term" value="F:DNA binding"/>
    <property type="evidence" value="ECO:0007669"/>
    <property type="project" value="InterPro"/>
</dbReference>
<dbReference type="AlphaFoldDB" id="A0A9X2UQ11"/>
<dbReference type="GO" id="GO:0016779">
    <property type="term" value="F:nucleotidyltransferase activity"/>
    <property type="evidence" value="ECO:0007669"/>
    <property type="project" value="UniProtKB-KW"/>
</dbReference>
<dbReference type="InterPro" id="IPR006171">
    <property type="entry name" value="TOPRIM_dom"/>
</dbReference>
<dbReference type="EMBL" id="JANUBF010000036">
    <property type="protein sequence ID" value="MCS4038074.1"/>
    <property type="molecule type" value="Genomic_DNA"/>
</dbReference>
<evidence type="ECO:0000259" key="8">
    <source>
        <dbReference type="Pfam" id="PF13362"/>
    </source>
</evidence>
<feature type="compositionally biased region" description="Low complexity" evidence="7">
    <location>
        <begin position="378"/>
        <end position="387"/>
    </location>
</feature>
<evidence type="ECO:0000256" key="7">
    <source>
        <dbReference type="SAM" id="MobiDB-lite"/>
    </source>
</evidence>
<dbReference type="GO" id="GO:0000428">
    <property type="term" value="C:DNA-directed RNA polymerase complex"/>
    <property type="evidence" value="ECO:0007669"/>
    <property type="project" value="UniProtKB-KW"/>
</dbReference>
<feature type="region of interest" description="Disordered" evidence="7">
    <location>
        <begin position="106"/>
        <end position="158"/>
    </location>
</feature>
<dbReference type="SUPFAM" id="SSF57783">
    <property type="entry name" value="Zinc beta-ribbon"/>
    <property type="match status" value="1"/>
</dbReference>
<keyword evidence="6" id="KW-0804">Transcription</keyword>
<evidence type="ECO:0000256" key="3">
    <source>
        <dbReference type="ARBA" id="ARBA00022679"/>
    </source>
</evidence>
<dbReference type="Pfam" id="PF13362">
    <property type="entry name" value="Toprim_3"/>
    <property type="match status" value="1"/>
</dbReference>
<dbReference type="Proteomes" id="UP001155040">
    <property type="component" value="Unassembled WGS sequence"/>
</dbReference>
<dbReference type="GO" id="GO:0006269">
    <property type="term" value="P:DNA replication, synthesis of primer"/>
    <property type="evidence" value="ECO:0007669"/>
    <property type="project" value="UniProtKB-KW"/>
</dbReference>
<organism evidence="9 10">
    <name type="scientific">Salinibacter ruber</name>
    <dbReference type="NCBI Taxonomy" id="146919"/>
    <lineage>
        <taxon>Bacteria</taxon>
        <taxon>Pseudomonadati</taxon>
        <taxon>Rhodothermota</taxon>
        <taxon>Rhodothermia</taxon>
        <taxon>Rhodothermales</taxon>
        <taxon>Salinibacteraceae</taxon>
        <taxon>Salinibacter</taxon>
    </lineage>
</organism>
<dbReference type="SUPFAM" id="SSF56731">
    <property type="entry name" value="DNA primase core"/>
    <property type="match status" value="1"/>
</dbReference>
<gene>
    <name evidence="9" type="ORF">GGQ01_003164</name>
</gene>
<dbReference type="GO" id="GO:1990077">
    <property type="term" value="C:primosome complex"/>
    <property type="evidence" value="ECO:0007669"/>
    <property type="project" value="UniProtKB-KW"/>
</dbReference>
<proteinExistence type="predicted"/>
<accession>A0A9X2UQ11</accession>
<reference evidence="9" key="1">
    <citation type="submission" date="2022-08" db="EMBL/GenBank/DDBJ databases">
        <title>Genomic Encyclopedia of Type Strains, Phase V (KMG-V): Genome sequencing to study the core and pangenomes of soil and plant-associated prokaryotes.</title>
        <authorList>
            <person name="Whitman W."/>
        </authorList>
    </citation>
    <scope>NUCLEOTIDE SEQUENCE</scope>
    <source>
        <strain evidence="9">SP3012</strain>
    </source>
</reference>
<evidence type="ECO:0000256" key="6">
    <source>
        <dbReference type="ARBA" id="ARBA00023163"/>
    </source>
</evidence>
<dbReference type="Gene3D" id="3.40.1360.10">
    <property type="match status" value="1"/>
</dbReference>
<evidence type="ECO:0000313" key="9">
    <source>
        <dbReference type="EMBL" id="MCS4038074.1"/>
    </source>
</evidence>
<keyword evidence="4" id="KW-0548">Nucleotidyltransferase</keyword>
<keyword evidence="1" id="KW-0240">DNA-directed RNA polymerase</keyword>
<dbReference type="InterPro" id="IPR036977">
    <property type="entry name" value="DNA_primase_Znf_CHC2"/>
</dbReference>
<feature type="region of interest" description="Disordered" evidence="7">
    <location>
        <begin position="369"/>
        <end position="408"/>
    </location>
</feature>
<comment type="caution">
    <text evidence="9">The sequence shown here is derived from an EMBL/GenBank/DDBJ whole genome shotgun (WGS) entry which is preliminary data.</text>
</comment>
<dbReference type="Gene3D" id="3.90.580.10">
    <property type="entry name" value="Zinc finger, CHC2-type domain"/>
    <property type="match status" value="1"/>
</dbReference>
<evidence type="ECO:0000256" key="4">
    <source>
        <dbReference type="ARBA" id="ARBA00022695"/>
    </source>
</evidence>
<dbReference type="GO" id="GO:0008270">
    <property type="term" value="F:zinc ion binding"/>
    <property type="evidence" value="ECO:0007669"/>
    <property type="project" value="InterPro"/>
</dbReference>
<keyword evidence="2" id="KW-0639">Primosome</keyword>
<name>A0A9X2UQ11_9BACT</name>
<evidence type="ECO:0000313" key="10">
    <source>
        <dbReference type="Proteomes" id="UP001155040"/>
    </source>
</evidence>
<evidence type="ECO:0000256" key="5">
    <source>
        <dbReference type="ARBA" id="ARBA00022705"/>
    </source>
</evidence>
<evidence type="ECO:0000256" key="2">
    <source>
        <dbReference type="ARBA" id="ARBA00022515"/>
    </source>
</evidence>
<sequence>MTDAKDFSEVRRRLRPADVFTDPRHDWKKQTDSKWVGSCPWHDSDSGTCFKVFEPDELKWKCHSCGRGGGPLGYVAELESIGPGSRETLDGQAFFEAWQALADHAGCEEPPELDGDGTESRPLRNGKRKGQSPVPMGSGGDTLDPKLSEQGPDLNRSEGELRRALIRYREALNGSGRAQAYVEGRGLSVETLRAYGCGFAPAGEWIGSAGGPRIVTPHTTPSGELVNLDGRRVGKGGQRRHDRIGGNPTALFNASAIAERNGPLVFCEGPFDALSFIEAGHARTIALHNTDGVPWRAVRGNAGQLVFAFDDDETGREDAVKRAREAVRRGYEAHILSEGEGTYDGHSDPNDALRAGDLSMEYLEEITPPPEGQERAAEQGSAGAGQSPNTSSNPGHDPSAGHTAADLIPHWNGNTIGHLGRWIWERGGVPEGEVGAGLYADRELHVWVKEQLEAGPEGTSEQDRVRLRWVLWRLYAAHGPEEVPEAVIPTPPMSRR</sequence>
<keyword evidence="5" id="KW-0235">DNA replication</keyword>
<dbReference type="RefSeq" id="WP_259091319.1">
    <property type="nucleotide sequence ID" value="NZ_JANTZY010000031.1"/>
</dbReference>
<protein>
    <recommendedName>
        <fullName evidence="8">Toprim domain-containing protein</fullName>
    </recommendedName>
</protein>
<keyword evidence="3" id="KW-0808">Transferase</keyword>